<dbReference type="OrthoDB" id="189220at2759"/>
<sequence length="549" mass="63268">MSNSSDMAPLYEAHAILSNLIDETEKEFQFNSTLKSVLSLIEAFESSFSINSHNSLAPIGTNNRRKSVVAGMNPNFLNDMQNPVNLQNKIANLPYTSKIESQISNDNINPSLMRNMHITQTLSTTTSAVGTPTPAMAFKRNRSKSIIYQIPVNRLKYMNKIIPINKITYDGNNSKNQNNGKNDFITPLASIQYIKNQYYTDPISKEKLELFMKENPEINQINRIEFDIFSYCSTSNEYVLSSVIYKIFQKLNFFNTFNIPTDKFINYFHDLEYNYGNNHYHNRMHAADVTQVIYYFISNELPSIDSNESKSYVFSPIELMSLITAAAQHDFNHPGKTNAFMVATQSPLAILYNDRSVLEFHHAAESWNLYLSNEKYSWLENLSDTDFKKFRFLSTEAILSTDLKRHFEIIAQFSSKDVVDWNSEVDRMMISNMLIKMADISGPTKPLNTHTHWTNLICKEFYDQGDEEEKLGLSISTYMDKNNPQLALLQYNFINNLVLPLCHTLSTFGLLPGYSVNKNDETIIKVKVMDYLNDNMNFWKLKLESKKSK</sequence>
<evidence type="ECO:0000256" key="6">
    <source>
        <dbReference type="RuleBase" id="RU363067"/>
    </source>
</evidence>
<dbReference type="PANTHER" id="PTHR11347">
    <property type="entry name" value="CYCLIC NUCLEOTIDE PHOSPHODIESTERASE"/>
    <property type="match status" value="1"/>
</dbReference>
<name>A0A177AYK6_9BILA</name>
<dbReference type="Pfam" id="PF00233">
    <property type="entry name" value="PDEase_I"/>
    <property type="match status" value="1"/>
</dbReference>
<feature type="binding site" evidence="5">
    <location>
        <position position="439"/>
    </location>
    <ligand>
        <name>Zn(2+)</name>
        <dbReference type="ChEBI" id="CHEBI:29105"/>
        <label>1</label>
    </ligand>
</feature>
<feature type="active site" description="Proton donor" evidence="3">
    <location>
        <position position="281"/>
    </location>
</feature>
<dbReference type="GO" id="GO:0046872">
    <property type="term" value="F:metal ion binding"/>
    <property type="evidence" value="ECO:0007669"/>
    <property type="project" value="UniProtKB-KW"/>
</dbReference>
<feature type="binding site" evidence="4">
    <location>
        <position position="439"/>
    </location>
    <ligand>
        <name>AMP</name>
        <dbReference type="ChEBI" id="CHEBI:456215"/>
    </ligand>
</feature>
<dbReference type="InterPro" id="IPR023174">
    <property type="entry name" value="PDEase_CS"/>
</dbReference>
<dbReference type="GO" id="GO:0004114">
    <property type="term" value="F:3',5'-cyclic-nucleotide phosphodiesterase activity"/>
    <property type="evidence" value="ECO:0007669"/>
    <property type="project" value="InterPro"/>
</dbReference>
<gene>
    <name evidence="8" type="ORF">A3Q56_06005</name>
</gene>
<feature type="binding site" evidence="5">
    <location>
        <position position="329"/>
    </location>
    <ligand>
        <name>Zn(2+)</name>
        <dbReference type="ChEBI" id="CHEBI:29105"/>
        <label>1</label>
    </ligand>
</feature>
<dbReference type="PRINTS" id="PR00387">
    <property type="entry name" value="PDIESTERASE1"/>
</dbReference>
<comment type="similarity">
    <text evidence="6">Belongs to the cyclic nucleotide phosphodiesterase family.</text>
</comment>
<organism evidence="8 9">
    <name type="scientific">Intoshia linei</name>
    <dbReference type="NCBI Taxonomy" id="1819745"/>
    <lineage>
        <taxon>Eukaryota</taxon>
        <taxon>Metazoa</taxon>
        <taxon>Spiralia</taxon>
        <taxon>Lophotrochozoa</taxon>
        <taxon>Mesozoa</taxon>
        <taxon>Orthonectida</taxon>
        <taxon>Rhopaluridae</taxon>
        <taxon>Intoshia</taxon>
    </lineage>
</organism>
<feature type="binding site" evidence="5">
    <location>
        <position position="330"/>
    </location>
    <ligand>
        <name>Zn(2+)</name>
        <dbReference type="ChEBI" id="CHEBI:29105"/>
        <label>2</label>
    </ligand>
</feature>
<feature type="domain" description="PDEase" evidence="7">
    <location>
        <begin position="204"/>
        <end position="546"/>
    </location>
</feature>
<keyword evidence="1 5" id="KW-0479">Metal-binding</keyword>
<dbReference type="PROSITE" id="PS00126">
    <property type="entry name" value="PDEASE_I_1"/>
    <property type="match status" value="1"/>
</dbReference>
<dbReference type="Proteomes" id="UP000078046">
    <property type="component" value="Unassembled WGS sequence"/>
</dbReference>
<protein>
    <recommendedName>
        <fullName evidence="6">Phosphodiesterase</fullName>
        <ecNumber evidence="6">3.1.4.-</ecNumber>
    </recommendedName>
</protein>
<dbReference type="InterPro" id="IPR023088">
    <property type="entry name" value="PDEase"/>
</dbReference>
<dbReference type="SUPFAM" id="SSF109604">
    <property type="entry name" value="HD-domain/PDEase-like"/>
    <property type="match status" value="1"/>
</dbReference>
<dbReference type="InterPro" id="IPR036971">
    <property type="entry name" value="PDEase_catalytic_dom_sf"/>
</dbReference>
<evidence type="ECO:0000256" key="5">
    <source>
        <dbReference type="PIRSR" id="PIRSR623088-3"/>
    </source>
</evidence>
<dbReference type="PROSITE" id="PS51845">
    <property type="entry name" value="PDEASE_I_2"/>
    <property type="match status" value="1"/>
</dbReference>
<evidence type="ECO:0000256" key="2">
    <source>
        <dbReference type="ARBA" id="ARBA00022801"/>
    </source>
</evidence>
<dbReference type="CDD" id="cd00077">
    <property type="entry name" value="HDc"/>
    <property type="match status" value="1"/>
</dbReference>
<keyword evidence="9" id="KW-1185">Reference proteome</keyword>
<feature type="binding site" evidence="4">
    <location>
        <position position="490"/>
    </location>
    <ligand>
        <name>AMP</name>
        <dbReference type="ChEBI" id="CHEBI:456215"/>
    </ligand>
</feature>
<dbReference type="AlphaFoldDB" id="A0A177AYK6"/>
<dbReference type="Gene3D" id="1.10.1300.10">
    <property type="entry name" value="3'5'-cyclic nucleotide phosphodiesterase, catalytic domain"/>
    <property type="match status" value="1"/>
</dbReference>
<dbReference type="EMBL" id="LWCA01000985">
    <property type="protein sequence ID" value="OAF66264.1"/>
    <property type="molecule type" value="Genomic_DNA"/>
</dbReference>
<dbReference type="EC" id="3.1.4.-" evidence="6"/>
<comment type="cofactor">
    <cofactor evidence="6">
        <name>a divalent metal cation</name>
        <dbReference type="ChEBI" id="CHEBI:60240"/>
    </cofactor>
    <text evidence="6">Binds 2 divalent metal cations per subunit. Site 1 may preferentially bind zinc ions, while site 2 has a preference for magnesium and/or manganese ions.</text>
</comment>
<proteinExistence type="inferred from homology"/>
<evidence type="ECO:0000256" key="1">
    <source>
        <dbReference type="ARBA" id="ARBA00022723"/>
    </source>
</evidence>
<feature type="binding site" evidence="4">
    <location>
        <position position="330"/>
    </location>
    <ligand>
        <name>AMP</name>
        <dbReference type="ChEBI" id="CHEBI:456215"/>
    </ligand>
</feature>
<keyword evidence="2 6" id="KW-0378">Hydrolase</keyword>
<dbReference type="InterPro" id="IPR003607">
    <property type="entry name" value="HD/PDEase_dom"/>
</dbReference>
<dbReference type="InterPro" id="IPR002073">
    <property type="entry name" value="PDEase_catalytic_dom"/>
</dbReference>
<evidence type="ECO:0000313" key="8">
    <source>
        <dbReference type="EMBL" id="OAF66264.1"/>
    </source>
</evidence>
<reference evidence="8 9" key="1">
    <citation type="submission" date="2016-04" db="EMBL/GenBank/DDBJ databases">
        <title>The genome of Intoshia linei affirms orthonectids as highly simplified spiralians.</title>
        <authorList>
            <person name="Mikhailov K.V."/>
            <person name="Slusarev G.S."/>
            <person name="Nikitin M.A."/>
            <person name="Logacheva M.D."/>
            <person name="Penin A."/>
            <person name="Aleoshin V."/>
            <person name="Panchin Y.V."/>
        </authorList>
    </citation>
    <scope>NUCLEOTIDE SEQUENCE [LARGE SCALE GENOMIC DNA]</scope>
    <source>
        <strain evidence="8">Intl2013</strain>
        <tissue evidence="8">Whole animal</tissue>
    </source>
</reference>
<feature type="binding site" evidence="5">
    <location>
        <position position="330"/>
    </location>
    <ligand>
        <name>Zn(2+)</name>
        <dbReference type="ChEBI" id="CHEBI:29105"/>
        <label>1</label>
    </ligand>
</feature>
<evidence type="ECO:0000259" key="7">
    <source>
        <dbReference type="PROSITE" id="PS51845"/>
    </source>
</evidence>
<feature type="binding site" evidence="5">
    <location>
        <position position="285"/>
    </location>
    <ligand>
        <name>Zn(2+)</name>
        <dbReference type="ChEBI" id="CHEBI:29105"/>
        <label>1</label>
    </ligand>
</feature>
<dbReference type="GO" id="GO:0007165">
    <property type="term" value="P:signal transduction"/>
    <property type="evidence" value="ECO:0007669"/>
    <property type="project" value="InterPro"/>
</dbReference>
<accession>A0A177AYK6</accession>
<evidence type="ECO:0000256" key="4">
    <source>
        <dbReference type="PIRSR" id="PIRSR623088-2"/>
    </source>
</evidence>
<evidence type="ECO:0000256" key="3">
    <source>
        <dbReference type="PIRSR" id="PIRSR623088-1"/>
    </source>
</evidence>
<feature type="binding site" evidence="4">
    <location>
        <begin position="281"/>
        <end position="285"/>
    </location>
    <ligand>
        <name>AMP</name>
        <dbReference type="ChEBI" id="CHEBI:456215"/>
    </ligand>
</feature>
<comment type="caution">
    <text evidence="8">The sequence shown here is derived from an EMBL/GenBank/DDBJ whole genome shotgun (WGS) entry which is preliminary data.</text>
</comment>
<evidence type="ECO:0000313" key="9">
    <source>
        <dbReference type="Proteomes" id="UP000078046"/>
    </source>
</evidence>